<dbReference type="KEGG" id="nano:G5V58_16640"/>
<evidence type="ECO:0000256" key="2">
    <source>
        <dbReference type="SAM" id="Phobius"/>
    </source>
</evidence>
<name>A0A6G6WGG9_9ACTN</name>
<protein>
    <submittedName>
        <fullName evidence="3">Sodium:proton antiporter</fullName>
    </submittedName>
</protein>
<keyword evidence="2" id="KW-0812">Transmembrane</keyword>
<evidence type="ECO:0000313" key="3">
    <source>
        <dbReference type="EMBL" id="QIG44185.1"/>
    </source>
</evidence>
<organism evidence="3 4">
    <name type="scientific">Nocardioides anomalus</name>
    <dbReference type="NCBI Taxonomy" id="2712223"/>
    <lineage>
        <taxon>Bacteria</taxon>
        <taxon>Bacillati</taxon>
        <taxon>Actinomycetota</taxon>
        <taxon>Actinomycetes</taxon>
        <taxon>Propionibacteriales</taxon>
        <taxon>Nocardioidaceae</taxon>
        <taxon>Nocardioides</taxon>
    </lineage>
</organism>
<feature type="transmembrane region" description="Helical" evidence="2">
    <location>
        <begin position="69"/>
        <end position="92"/>
    </location>
</feature>
<evidence type="ECO:0000313" key="4">
    <source>
        <dbReference type="Proteomes" id="UP000502996"/>
    </source>
</evidence>
<feature type="region of interest" description="Disordered" evidence="1">
    <location>
        <begin position="1"/>
        <end position="27"/>
    </location>
</feature>
<feature type="transmembrane region" description="Helical" evidence="2">
    <location>
        <begin position="137"/>
        <end position="158"/>
    </location>
</feature>
<sequence length="165" mass="18005">MAEIGDEREDPEGPDKERDETEAEREDRKWNDMLQELRVVQTSAQLTAGFLLTLPFSQRFSALSDSQEGFYLALVVLSALVVALVLTPVAIHRRLAGLRVKGKVVAAGAFFMRLALVLLATLVAGIVTFIFDVLLDRTAAVVTGAALGVVLTGLLFVLPRTLVRR</sequence>
<proteinExistence type="predicted"/>
<feature type="transmembrane region" description="Helical" evidence="2">
    <location>
        <begin position="104"/>
        <end position="131"/>
    </location>
</feature>
<dbReference type="Pfam" id="PF19853">
    <property type="entry name" value="DUF6328"/>
    <property type="match status" value="1"/>
</dbReference>
<reference evidence="3 4" key="1">
    <citation type="submission" date="2020-02" db="EMBL/GenBank/DDBJ databases">
        <title>Full genome sequence of Nocardioides sp. R-3366.</title>
        <authorList>
            <person name="Im W.-T."/>
        </authorList>
    </citation>
    <scope>NUCLEOTIDE SEQUENCE [LARGE SCALE GENOMIC DNA]</scope>
    <source>
        <strain evidence="3 4">R-3366</strain>
    </source>
</reference>
<keyword evidence="2" id="KW-0472">Membrane</keyword>
<dbReference type="InterPro" id="IPR046291">
    <property type="entry name" value="DUF6328"/>
</dbReference>
<keyword evidence="4" id="KW-1185">Reference proteome</keyword>
<feature type="compositionally biased region" description="Acidic residues" evidence="1">
    <location>
        <begin position="1"/>
        <end position="10"/>
    </location>
</feature>
<dbReference type="EMBL" id="CP049257">
    <property type="protein sequence ID" value="QIG44185.1"/>
    <property type="molecule type" value="Genomic_DNA"/>
</dbReference>
<accession>A0A6G6WGG9</accession>
<gene>
    <name evidence="3" type="ORF">G5V58_16640</name>
</gene>
<feature type="compositionally biased region" description="Basic and acidic residues" evidence="1">
    <location>
        <begin position="11"/>
        <end position="27"/>
    </location>
</feature>
<dbReference type="Proteomes" id="UP000502996">
    <property type="component" value="Chromosome"/>
</dbReference>
<dbReference type="RefSeq" id="WP_165235139.1">
    <property type="nucleotide sequence ID" value="NZ_CP049257.1"/>
</dbReference>
<evidence type="ECO:0000256" key="1">
    <source>
        <dbReference type="SAM" id="MobiDB-lite"/>
    </source>
</evidence>
<dbReference type="AlphaFoldDB" id="A0A6G6WGG9"/>
<keyword evidence="2" id="KW-1133">Transmembrane helix</keyword>